<evidence type="ECO:0000313" key="1">
    <source>
        <dbReference type="EMBL" id="KAG0432056.1"/>
    </source>
</evidence>
<accession>A0AC60QDC8</accession>
<organism evidence="1 2">
    <name type="scientific">Ixodes persulcatus</name>
    <name type="common">Taiga tick</name>
    <dbReference type="NCBI Taxonomy" id="34615"/>
    <lineage>
        <taxon>Eukaryota</taxon>
        <taxon>Metazoa</taxon>
        <taxon>Ecdysozoa</taxon>
        <taxon>Arthropoda</taxon>
        <taxon>Chelicerata</taxon>
        <taxon>Arachnida</taxon>
        <taxon>Acari</taxon>
        <taxon>Parasitiformes</taxon>
        <taxon>Ixodida</taxon>
        <taxon>Ixodoidea</taxon>
        <taxon>Ixodidae</taxon>
        <taxon>Ixodinae</taxon>
        <taxon>Ixodes</taxon>
    </lineage>
</organism>
<proteinExistence type="predicted"/>
<protein>
    <submittedName>
        <fullName evidence="1">Uncharacterized protein</fullName>
    </submittedName>
</protein>
<name>A0AC60QDC8_IXOPE</name>
<dbReference type="EMBL" id="JABSTQ010009180">
    <property type="protein sequence ID" value="KAG0432056.1"/>
    <property type="molecule type" value="Genomic_DNA"/>
</dbReference>
<evidence type="ECO:0000313" key="2">
    <source>
        <dbReference type="Proteomes" id="UP000805193"/>
    </source>
</evidence>
<keyword evidence="2" id="KW-1185">Reference proteome</keyword>
<comment type="caution">
    <text evidence="1">The sequence shown here is derived from an EMBL/GenBank/DDBJ whole genome shotgun (WGS) entry which is preliminary data.</text>
</comment>
<sequence>MATWRRRRPAAPDAAQEGGSQASTLSCRGGPECREFVPVTETPGPSNAAHRLSFPSGIERHLARLHSSSAGDNRKSFPPCQASDTDSGLGRTITAETSEESFAGVMAPPRRPGALAASSADDDGGLAHEMALLRVELEIVRWECESIIRQKRRRDQDLVGSWSRRRRVLDWMQRHDSSDTSYDPSTLSSTSEARAASPSPTSSVEALCRTPPSYVASPRSQSMNLSPAPSPERKRCSSASPVRRKMAESPVSPMRTYRLCCTIGEAPVGFRPRCSSNPVPGAPRPQPLASSRTATQLSRHPDQGTSCFPTQSIPSGRAPSPLSVQEDRPRRWFEGLLQDPEPSHVCSFSSPQRQSPRLQPVMEAECFGGLDLDVELVSAGYEFPRDDIRKARRQARKERAKEIARTRADTTTSTDSDATLKHHVSCHACRRKVPKVARPRRGQDFRL</sequence>
<dbReference type="Proteomes" id="UP000805193">
    <property type="component" value="Unassembled WGS sequence"/>
</dbReference>
<reference evidence="1 2" key="1">
    <citation type="journal article" date="2020" name="Cell">
        <title>Large-Scale Comparative Analyses of Tick Genomes Elucidate Their Genetic Diversity and Vector Capacities.</title>
        <authorList>
            <consortium name="Tick Genome and Microbiome Consortium (TIGMIC)"/>
            <person name="Jia N."/>
            <person name="Wang J."/>
            <person name="Shi W."/>
            <person name="Du L."/>
            <person name="Sun Y."/>
            <person name="Zhan W."/>
            <person name="Jiang J.F."/>
            <person name="Wang Q."/>
            <person name="Zhang B."/>
            <person name="Ji P."/>
            <person name="Bell-Sakyi L."/>
            <person name="Cui X.M."/>
            <person name="Yuan T.T."/>
            <person name="Jiang B.G."/>
            <person name="Yang W.F."/>
            <person name="Lam T.T."/>
            <person name="Chang Q.C."/>
            <person name="Ding S.J."/>
            <person name="Wang X.J."/>
            <person name="Zhu J.G."/>
            <person name="Ruan X.D."/>
            <person name="Zhao L."/>
            <person name="Wei J.T."/>
            <person name="Ye R.Z."/>
            <person name="Que T.C."/>
            <person name="Du C.H."/>
            <person name="Zhou Y.H."/>
            <person name="Cheng J.X."/>
            <person name="Dai P.F."/>
            <person name="Guo W.B."/>
            <person name="Han X.H."/>
            <person name="Huang E.J."/>
            <person name="Li L.F."/>
            <person name="Wei W."/>
            <person name="Gao Y.C."/>
            <person name="Liu J.Z."/>
            <person name="Shao H.Z."/>
            <person name="Wang X."/>
            <person name="Wang C.C."/>
            <person name="Yang T.C."/>
            <person name="Huo Q.B."/>
            <person name="Li W."/>
            <person name="Chen H.Y."/>
            <person name="Chen S.E."/>
            <person name="Zhou L.G."/>
            <person name="Ni X.B."/>
            <person name="Tian J.H."/>
            <person name="Sheng Y."/>
            <person name="Liu T."/>
            <person name="Pan Y.S."/>
            <person name="Xia L.Y."/>
            <person name="Li J."/>
            <person name="Zhao F."/>
            <person name="Cao W.C."/>
        </authorList>
    </citation>
    <scope>NUCLEOTIDE SEQUENCE [LARGE SCALE GENOMIC DNA]</scope>
    <source>
        <strain evidence="1">Iper-2018</strain>
    </source>
</reference>
<gene>
    <name evidence="1" type="ORF">HPB47_021196</name>
</gene>